<accession>A0ABS7RLT0</accession>
<keyword evidence="2" id="KW-1185">Reference proteome</keyword>
<organism evidence="1 2">
    <name type="scientific">Nocardioides jiangsuensis</name>
    <dbReference type="NCBI Taxonomy" id="2866161"/>
    <lineage>
        <taxon>Bacteria</taxon>
        <taxon>Bacillati</taxon>
        <taxon>Actinomycetota</taxon>
        <taxon>Actinomycetes</taxon>
        <taxon>Propionibacteriales</taxon>
        <taxon>Nocardioidaceae</taxon>
        <taxon>Nocardioides</taxon>
    </lineage>
</organism>
<reference evidence="1 2" key="1">
    <citation type="submission" date="2021-08" db="EMBL/GenBank/DDBJ databases">
        <title>Nocardioides bacterium WL0053 sp. nov., isolated from the sediment.</title>
        <authorList>
            <person name="Wang L."/>
            <person name="Zhang D."/>
            <person name="Zhang A."/>
        </authorList>
    </citation>
    <scope>NUCLEOTIDE SEQUENCE [LARGE SCALE GENOMIC DNA]</scope>
    <source>
        <strain evidence="1 2">WL0053</strain>
    </source>
</reference>
<sequence>MAPRIAVRCDVGPTVGVGHVMRSLALAEELSSRGCEVVFVCDAHSVPWAREQIRTRGFALLPSVDSAEAHVELFGAEGVAAVVFDSYVLPGAVYRGVRATGMPTLALVDNQLRGAEADLLLDQNIGAEEDPVELPVGSERLAGLSYALLRDDVVLRRPSAPPAATTASVPSVMAVFGGTDAYGAAPVVACALARTGLPFVATVVTRSDLLDEVSAIPLASGQSIDAITPTDRLPELVVGADLVVSAAGSSTWELLALGAATALVRVADNQTVSYQRLVSGRLAAGLGSLAELRGEGAVAAHDTLRGLLRDPSQRAALASAAWARVDGRGRARVADRLLALVAR</sequence>
<dbReference type="SUPFAM" id="SSF53756">
    <property type="entry name" value="UDP-Glycosyltransferase/glycogen phosphorylase"/>
    <property type="match status" value="1"/>
</dbReference>
<dbReference type="EMBL" id="JAIEZQ010000001">
    <property type="protein sequence ID" value="MBY9074497.1"/>
    <property type="molecule type" value="Genomic_DNA"/>
</dbReference>
<gene>
    <name evidence="1" type="ORF">K1X13_06665</name>
</gene>
<proteinExistence type="predicted"/>
<comment type="caution">
    <text evidence="1">The sequence shown here is derived from an EMBL/GenBank/DDBJ whole genome shotgun (WGS) entry which is preliminary data.</text>
</comment>
<keyword evidence="1" id="KW-0167">Capsid protein</keyword>
<dbReference type="Gene3D" id="3.40.50.2000">
    <property type="entry name" value="Glycogen Phosphorylase B"/>
    <property type="match status" value="1"/>
</dbReference>
<evidence type="ECO:0000313" key="2">
    <source>
        <dbReference type="Proteomes" id="UP000754710"/>
    </source>
</evidence>
<evidence type="ECO:0000313" key="1">
    <source>
        <dbReference type="EMBL" id="MBY9074497.1"/>
    </source>
</evidence>
<protein>
    <submittedName>
        <fullName evidence="1">Spore coat protein</fullName>
    </submittedName>
</protein>
<name>A0ABS7RLT0_9ACTN</name>
<dbReference type="Proteomes" id="UP000754710">
    <property type="component" value="Unassembled WGS sequence"/>
</dbReference>
<keyword evidence="1" id="KW-0946">Virion</keyword>
<dbReference type="Gene3D" id="3.40.50.11190">
    <property type="match status" value="1"/>
</dbReference>